<dbReference type="EMBL" id="FOAN01000002">
    <property type="protein sequence ID" value="SEK79969.1"/>
    <property type="molecule type" value="Genomic_DNA"/>
</dbReference>
<sequence length="178" mass="19646">MMEDLPTFYSTLIPLGFFFWGPALVVLTLLLSWLWARSLKVDRALESDLDGFTKDDVEKLFSLYGPERRAIYRNKLLPADLAFALVYTVVGALIITGLSMRGYPWWVAALCGGGWLFGGLCDIVENLAIARLLDRFPTLDDGTVAIASGFTRLKLVLTGLGFIGAIAAYYLAFRPIVA</sequence>
<keyword evidence="1" id="KW-0472">Membrane</keyword>
<feature type="transmembrane region" description="Helical" evidence="1">
    <location>
        <begin position="76"/>
        <end position="97"/>
    </location>
</feature>
<organism evidence="2 3">
    <name type="scientific">Bosea lupini</name>
    <dbReference type="NCBI Taxonomy" id="1036779"/>
    <lineage>
        <taxon>Bacteria</taxon>
        <taxon>Pseudomonadati</taxon>
        <taxon>Pseudomonadota</taxon>
        <taxon>Alphaproteobacteria</taxon>
        <taxon>Hyphomicrobiales</taxon>
        <taxon>Boseaceae</taxon>
        <taxon>Bosea</taxon>
    </lineage>
</organism>
<keyword evidence="1" id="KW-1133">Transmembrane helix</keyword>
<evidence type="ECO:0000256" key="1">
    <source>
        <dbReference type="SAM" id="Phobius"/>
    </source>
</evidence>
<dbReference type="Proteomes" id="UP000199664">
    <property type="component" value="Unassembled WGS sequence"/>
</dbReference>
<reference evidence="3" key="1">
    <citation type="submission" date="2016-10" db="EMBL/GenBank/DDBJ databases">
        <authorList>
            <person name="Varghese N."/>
            <person name="Submissions S."/>
        </authorList>
    </citation>
    <scope>NUCLEOTIDE SEQUENCE [LARGE SCALE GENOMIC DNA]</scope>
    <source>
        <strain evidence="3">LMG 26383,CCUG 61248,R- 45681</strain>
    </source>
</reference>
<gene>
    <name evidence="2" type="ORF">SAMN04515666_10232</name>
</gene>
<feature type="transmembrane region" description="Helical" evidence="1">
    <location>
        <begin position="12"/>
        <end position="36"/>
    </location>
</feature>
<protein>
    <submittedName>
        <fullName evidence="2">Uncharacterized protein</fullName>
    </submittedName>
</protein>
<evidence type="ECO:0000313" key="3">
    <source>
        <dbReference type="Proteomes" id="UP000199664"/>
    </source>
</evidence>
<accession>A0A1H7JZI1</accession>
<proteinExistence type="predicted"/>
<dbReference type="OrthoDB" id="8159842at2"/>
<keyword evidence="3" id="KW-1185">Reference proteome</keyword>
<name>A0A1H7JZI1_9HYPH</name>
<keyword evidence="1" id="KW-0812">Transmembrane</keyword>
<dbReference type="STRING" id="1036779.SAMN04515666_10232"/>
<evidence type="ECO:0000313" key="2">
    <source>
        <dbReference type="EMBL" id="SEK79969.1"/>
    </source>
</evidence>
<dbReference type="RefSeq" id="WP_091830713.1">
    <property type="nucleotide sequence ID" value="NZ_FOAN01000002.1"/>
</dbReference>
<feature type="transmembrane region" description="Helical" evidence="1">
    <location>
        <begin position="103"/>
        <end position="124"/>
    </location>
</feature>
<dbReference type="AlphaFoldDB" id="A0A1H7JZI1"/>
<feature type="transmembrane region" description="Helical" evidence="1">
    <location>
        <begin position="155"/>
        <end position="173"/>
    </location>
</feature>